<sequence>MLALERPADPQRNRLRLQEHVDEADAIRGLLSAATACLALPPRRPPSDVVIDPSNPDSVQALAARWLPELDCRWEKGLPRLSTCAFRVMLVCVRHQDGLRGALVTGEEWLTGRQERPRALLLLDALLATPWGTGYNCRLELLPGSGLTLGPRANPLKLPLAYRGIDGLALAVEVEGTLCLERRPTPPA</sequence>
<comment type="caution">
    <text evidence="1">The sequence shown here is derived from an EMBL/GenBank/DDBJ whole genome shotgun (WGS) entry which is preliminary data.</text>
</comment>
<accession>A0A147GRE6</accession>
<keyword evidence="2" id="KW-1185">Reference proteome</keyword>
<organism evidence="1 2">
    <name type="scientific">Pseudacidovorax intermedius</name>
    <dbReference type="NCBI Taxonomy" id="433924"/>
    <lineage>
        <taxon>Bacteria</taxon>
        <taxon>Pseudomonadati</taxon>
        <taxon>Pseudomonadota</taxon>
        <taxon>Betaproteobacteria</taxon>
        <taxon>Burkholderiales</taxon>
        <taxon>Comamonadaceae</taxon>
        <taxon>Pseudacidovorax</taxon>
    </lineage>
</organism>
<dbReference type="EMBL" id="LDSL01000096">
    <property type="protein sequence ID" value="KTT18947.1"/>
    <property type="molecule type" value="Genomic_DNA"/>
</dbReference>
<evidence type="ECO:0000313" key="1">
    <source>
        <dbReference type="EMBL" id="KTT18947.1"/>
    </source>
</evidence>
<proteinExistence type="predicted"/>
<dbReference type="OrthoDB" id="7009233at2"/>
<dbReference type="AlphaFoldDB" id="A0A147GRE6"/>
<reference evidence="1 2" key="1">
    <citation type="journal article" date="2016" name="Front. Microbiol.">
        <title>Genomic Resource of Rice Seed Associated Bacteria.</title>
        <authorList>
            <person name="Midha S."/>
            <person name="Bansal K."/>
            <person name="Sharma S."/>
            <person name="Kumar N."/>
            <person name="Patil P.P."/>
            <person name="Chaudhry V."/>
            <person name="Patil P.B."/>
        </authorList>
    </citation>
    <scope>NUCLEOTIDE SEQUENCE [LARGE SCALE GENOMIC DNA]</scope>
    <source>
        <strain evidence="1 2">NS331</strain>
    </source>
</reference>
<dbReference type="Proteomes" id="UP000072741">
    <property type="component" value="Unassembled WGS sequence"/>
</dbReference>
<evidence type="ECO:0000313" key="2">
    <source>
        <dbReference type="Proteomes" id="UP000072741"/>
    </source>
</evidence>
<name>A0A147GRE6_9BURK</name>
<protein>
    <submittedName>
        <fullName evidence="1">Uncharacterized protein</fullName>
    </submittedName>
</protein>
<gene>
    <name evidence="1" type="ORF">NS331_15195</name>
</gene>
<dbReference type="RefSeq" id="WP_153012878.1">
    <property type="nucleotide sequence ID" value="NZ_LDSL01000096.1"/>
</dbReference>